<feature type="region of interest" description="Disordered" evidence="1">
    <location>
        <begin position="1"/>
        <end position="20"/>
    </location>
</feature>
<evidence type="ECO:0000313" key="3">
    <source>
        <dbReference type="Proteomes" id="UP000095210"/>
    </source>
</evidence>
<evidence type="ECO:0000256" key="1">
    <source>
        <dbReference type="SAM" id="MobiDB-lite"/>
    </source>
</evidence>
<protein>
    <submittedName>
        <fullName evidence="2">Uncharacterized protein</fullName>
    </submittedName>
</protein>
<evidence type="ECO:0000313" key="2">
    <source>
        <dbReference type="EMBL" id="AOS64595.1"/>
    </source>
</evidence>
<dbReference type="RefSeq" id="WP_157421172.1">
    <property type="nucleotide sequence ID" value="NZ_CP014859.1"/>
</dbReference>
<dbReference type="AlphaFoldDB" id="A0AAC9HU79"/>
<feature type="region of interest" description="Disordered" evidence="1">
    <location>
        <begin position="671"/>
        <end position="731"/>
    </location>
</feature>
<proteinExistence type="predicted"/>
<organism evidence="2 3">
    <name type="scientific">Actinoalloteichus hymeniacidonis</name>
    <dbReference type="NCBI Taxonomy" id="340345"/>
    <lineage>
        <taxon>Bacteria</taxon>
        <taxon>Bacillati</taxon>
        <taxon>Actinomycetota</taxon>
        <taxon>Actinomycetes</taxon>
        <taxon>Pseudonocardiales</taxon>
        <taxon>Pseudonocardiaceae</taxon>
        <taxon>Actinoalloteichus</taxon>
    </lineage>
</organism>
<feature type="compositionally biased region" description="Low complexity" evidence="1">
    <location>
        <begin position="680"/>
        <end position="711"/>
    </location>
</feature>
<keyword evidence="3" id="KW-1185">Reference proteome</keyword>
<gene>
    <name evidence="2" type="ORF">TL08_19020</name>
</gene>
<accession>A0AAC9HU79</accession>
<dbReference type="EMBL" id="CP014859">
    <property type="protein sequence ID" value="AOS64595.1"/>
    <property type="molecule type" value="Genomic_DNA"/>
</dbReference>
<name>A0AAC9HU79_9PSEU</name>
<reference evidence="3" key="1">
    <citation type="submission" date="2016-03" db="EMBL/GenBank/DDBJ databases">
        <title>Complete genome sequence of the type strain Actinoalloteichus hymeniacidonis DSM 45092.</title>
        <authorList>
            <person name="Schaffert L."/>
            <person name="Albersmeier A."/>
            <person name="Winkler A."/>
            <person name="Kalinowski J."/>
            <person name="Zotchev S."/>
            <person name="Ruckert C."/>
        </authorList>
    </citation>
    <scope>NUCLEOTIDE SEQUENCE [LARGE SCALE GENOMIC DNA]</scope>
    <source>
        <strain evidence="3">HPA177(T) (DSM 45092(T))</strain>
    </source>
</reference>
<dbReference type="Proteomes" id="UP000095210">
    <property type="component" value="Chromosome"/>
</dbReference>
<sequence>MTQAPPAVSSHRPSAEAADVSAGLRAGQILPGAPGARRGCTALTARRYTHPGLPEGSIVRLVPGELGPAEDLACEYLGFAAPSSTIDVGTAPRSAVGFPAWALINDPTNGHHALELVKDLERLARLAEYRAGVAKNGYLALADQLGRSAPHFLPTFYEQAARAFLRHGNDGYAAAMFNRAREAEDVHDLDIDPDRTREVFLEFAFAGALTAKAFTTLGKRLAKRKDAGPDYEFFFELCVQRTRGGLPPYAGMPEDLRRLAKAAGRDLAVEDERLLRALLPCPPIKQAPAGFWASYRLSLTELGGRDETIRGLLLSFVPDGAAIPGVWLGILHGCQADVLLTGPPTTTAPEALGPADWLSAMLACRIKQRSRRDSDVPRSATLLGLVESMSDRLVGDGVPVRSHGAEHPMETDVLDLLVARGVPVVVDADHVPDIDVYRWWQDETPGERDLLALARSDRFRPALVSGLRSYLRTRTRDGLVVPEALHSVAAVPGLRLALRAWIRAESEREGVAGLPAQGQWLSSMAWLRAPEVFIDVPEAAEAIAATDIAADVHAGLRGGLRGGLLDELGWPALEEAVARLGATDAGGRDETTVCGEGWPALVLRRGARFIVVGPDGILAEHTAVCSLDEQERWSFSPPIARWFDGVLLVGWRTYHGAVAYWSNAPDQRFTPSGCARPGQRSPRPSWSSRRNAAGRAARSSSPAAGAFSRARTCPGRHGRHRCSASTPHRTS</sequence>
<dbReference type="KEGG" id="ahm:TL08_19020"/>